<proteinExistence type="predicted"/>
<evidence type="ECO:0000313" key="1">
    <source>
        <dbReference type="EMBL" id="CAG6784422.1"/>
    </source>
</evidence>
<name>A0A8D9FBX4_9HEMI</name>
<accession>A0A8D9FBX4</accession>
<protein>
    <submittedName>
        <fullName evidence="1">Uncharacterized protein</fullName>
    </submittedName>
</protein>
<organism evidence="1">
    <name type="scientific">Cacopsylla melanoneura</name>
    <dbReference type="NCBI Taxonomy" id="428564"/>
    <lineage>
        <taxon>Eukaryota</taxon>
        <taxon>Metazoa</taxon>
        <taxon>Ecdysozoa</taxon>
        <taxon>Arthropoda</taxon>
        <taxon>Hexapoda</taxon>
        <taxon>Insecta</taxon>
        <taxon>Pterygota</taxon>
        <taxon>Neoptera</taxon>
        <taxon>Paraneoptera</taxon>
        <taxon>Hemiptera</taxon>
        <taxon>Sternorrhyncha</taxon>
        <taxon>Psylloidea</taxon>
        <taxon>Psyllidae</taxon>
        <taxon>Psyllinae</taxon>
        <taxon>Cacopsylla</taxon>
    </lineage>
</organism>
<reference evidence="1" key="1">
    <citation type="submission" date="2021-05" db="EMBL/GenBank/DDBJ databases">
        <authorList>
            <person name="Alioto T."/>
            <person name="Alioto T."/>
            <person name="Gomez Garrido J."/>
        </authorList>
    </citation>
    <scope>NUCLEOTIDE SEQUENCE</scope>
</reference>
<dbReference type="EMBL" id="HBUF01637432">
    <property type="protein sequence ID" value="CAG6784422.1"/>
    <property type="molecule type" value="Transcribed_RNA"/>
</dbReference>
<dbReference type="AlphaFoldDB" id="A0A8D9FBX4"/>
<sequence>MKIVFVIEVLTIATMIVDSRIIRHLTTHKKVPRTRTTTTTIATNLDTKPVNKELNQYDFHFPFPTTEIIPKVYNTIYDYAAYCDTNEFSAVMNPPDNISDYDKTIAPDYGSMITFFDHKTRNFKEEVLYKLRTSELEPIHLNMTEDMKYWRIINKVPDKYWPDKEHVYHLHIVSDKFKNWPHDRVSRNLT</sequence>